<dbReference type="Pfam" id="PF12158">
    <property type="entry name" value="DUF3592"/>
    <property type="match status" value="1"/>
</dbReference>
<evidence type="ECO:0000256" key="1">
    <source>
        <dbReference type="SAM" id="Phobius"/>
    </source>
</evidence>
<dbReference type="EMBL" id="LAZR01032753">
    <property type="protein sequence ID" value="KKL50012.1"/>
    <property type="molecule type" value="Genomic_DNA"/>
</dbReference>
<evidence type="ECO:0000313" key="3">
    <source>
        <dbReference type="EMBL" id="KKL50012.1"/>
    </source>
</evidence>
<feature type="transmembrane region" description="Helical" evidence="1">
    <location>
        <begin position="145"/>
        <end position="165"/>
    </location>
</feature>
<keyword evidence="1" id="KW-1133">Transmembrane helix</keyword>
<organism evidence="3">
    <name type="scientific">marine sediment metagenome</name>
    <dbReference type="NCBI Taxonomy" id="412755"/>
    <lineage>
        <taxon>unclassified sequences</taxon>
        <taxon>metagenomes</taxon>
        <taxon>ecological metagenomes</taxon>
    </lineage>
</organism>
<feature type="transmembrane region" description="Helical" evidence="1">
    <location>
        <begin position="20"/>
        <end position="41"/>
    </location>
</feature>
<proteinExistence type="predicted"/>
<comment type="caution">
    <text evidence="3">The sequence shown here is derived from an EMBL/GenBank/DDBJ whole genome shotgun (WGS) entry which is preliminary data.</text>
</comment>
<gene>
    <name evidence="3" type="ORF">LCGC14_2309750</name>
</gene>
<accession>A0A0F9FFV3</accession>
<keyword evidence="1" id="KW-0472">Membrane</keyword>
<dbReference type="InterPro" id="IPR021994">
    <property type="entry name" value="DUF3592"/>
</dbReference>
<feature type="domain" description="DUF3592" evidence="2">
    <location>
        <begin position="52"/>
        <end position="140"/>
    </location>
</feature>
<keyword evidence="1" id="KW-0812">Transmembrane</keyword>
<name>A0A0F9FFV3_9ZZZZ</name>
<dbReference type="AlphaFoldDB" id="A0A0F9FFV3"/>
<protein>
    <recommendedName>
        <fullName evidence="2">DUF3592 domain-containing protein</fullName>
    </recommendedName>
</protein>
<sequence>MRVSSSKQMSPGMRSFFSRILPLLFVVVGAGAGFFGIRGLIRARASADWPTAEGKVVASSVERHRNTGSRGSSTTYHAEILYEFSVEGTTFNGDRVAYGDYGSGNSSHARRIVNRYPKGKSVTVYYMPDNPEECLLESGLKAQSWFLPGFGLLFFTVGSVMAVYLPRAMRKRGITKQSNAGDSE</sequence>
<evidence type="ECO:0000259" key="2">
    <source>
        <dbReference type="Pfam" id="PF12158"/>
    </source>
</evidence>
<reference evidence="3" key="1">
    <citation type="journal article" date="2015" name="Nature">
        <title>Complex archaea that bridge the gap between prokaryotes and eukaryotes.</title>
        <authorList>
            <person name="Spang A."/>
            <person name="Saw J.H."/>
            <person name="Jorgensen S.L."/>
            <person name="Zaremba-Niedzwiedzka K."/>
            <person name="Martijn J."/>
            <person name="Lind A.E."/>
            <person name="van Eijk R."/>
            <person name="Schleper C."/>
            <person name="Guy L."/>
            <person name="Ettema T.J."/>
        </authorList>
    </citation>
    <scope>NUCLEOTIDE SEQUENCE</scope>
</reference>